<dbReference type="InterPro" id="IPR050570">
    <property type="entry name" value="Cell_wall_metabolism_enzyme"/>
</dbReference>
<keyword evidence="3" id="KW-1185">Reference proteome</keyword>
<dbReference type="STRING" id="505317.OA57_03245"/>
<dbReference type="PANTHER" id="PTHR21666:SF268">
    <property type="entry name" value="PEPTIDASE M23 DOMAIN-CONTAINING PROTEIN"/>
    <property type="match status" value="1"/>
</dbReference>
<evidence type="ECO:0000313" key="3">
    <source>
        <dbReference type="Proteomes" id="UP000030380"/>
    </source>
</evidence>
<name>A0A0A3BCR9_9PAST</name>
<dbReference type="Pfam" id="PF01551">
    <property type="entry name" value="Peptidase_M23"/>
    <property type="match status" value="1"/>
</dbReference>
<proteinExistence type="predicted"/>
<sequence>MKKCFFLLLLSAVAVSLKAYWQPYWWALKLTWEPAPTVQSLPNPLPGQRFSDTWGAARSQGRKHEGVDIFAKRGTPIRSTTKGLVVRIGQNRLGGNVVSIIGPGRVRHYYAHLDGYADIRIFDWVEAGTVIGYVGDSGNAKGTPPHLHYGIYTVGGAVNPYPLIKQD</sequence>
<protein>
    <submittedName>
        <fullName evidence="2">Peptidase M23</fullName>
    </submittedName>
</protein>
<evidence type="ECO:0000259" key="1">
    <source>
        <dbReference type="Pfam" id="PF01551"/>
    </source>
</evidence>
<dbReference type="CDD" id="cd12797">
    <property type="entry name" value="M23_peptidase"/>
    <property type="match status" value="1"/>
</dbReference>
<dbReference type="AlphaFoldDB" id="A0A0A3BCR9"/>
<comment type="caution">
    <text evidence="2">The sequence shown here is derived from an EMBL/GenBank/DDBJ whole genome shotgun (WGS) entry which is preliminary data.</text>
</comment>
<reference evidence="2 3" key="1">
    <citation type="submission" date="2014-11" db="EMBL/GenBank/DDBJ databases">
        <title>Draft genome sequence of Chelonobacter oris 1662T, associated with respiratory disease in Hermann's Tortoises.</title>
        <authorList>
            <person name="Kudirkiene E."/>
            <person name="Hansen M.J."/>
            <person name="Bojesen A.M."/>
        </authorList>
    </citation>
    <scope>NUCLEOTIDE SEQUENCE [LARGE SCALE GENOMIC DNA]</scope>
    <source>
        <strain evidence="2 3">1662</strain>
    </source>
</reference>
<dbReference type="EMBL" id="JSUM01000003">
    <property type="protein sequence ID" value="KGQ71329.1"/>
    <property type="molecule type" value="Genomic_DNA"/>
</dbReference>
<dbReference type="GO" id="GO:0004222">
    <property type="term" value="F:metalloendopeptidase activity"/>
    <property type="evidence" value="ECO:0007669"/>
    <property type="project" value="TreeGrafter"/>
</dbReference>
<gene>
    <name evidence="2" type="ORF">OA57_03245</name>
</gene>
<dbReference type="Gene3D" id="2.70.70.10">
    <property type="entry name" value="Glucose Permease (Domain IIA)"/>
    <property type="match status" value="1"/>
</dbReference>
<organism evidence="2 3">
    <name type="scientific">Chelonobacter oris</name>
    <dbReference type="NCBI Taxonomy" id="505317"/>
    <lineage>
        <taxon>Bacteria</taxon>
        <taxon>Pseudomonadati</taxon>
        <taxon>Pseudomonadota</taxon>
        <taxon>Gammaproteobacteria</taxon>
        <taxon>Pasteurellales</taxon>
        <taxon>Pasteurellaceae</taxon>
        <taxon>Chelonobacter</taxon>
    </lineage>
</organism>
<feature type="domain" description="M23ase beta-sheet core" evidence="1">
    <location>
        <begin position="63"/>
        <end position="160"/>
    </location>
</feature>
<dbReference type="PANTHER" id="PTHR21666">
    <property type="entry name" value="PEPTIDASE-RELATED"/>
    <property type="match status" value="1"/>
</dbReference>
<accession>A0A0A3BCR9</accession>
<evidence type="ECO:0000313" key="2">
    <source>
        <dbReference type="EMBL" id="KGQ71329.1"/>
    </source>
</evidence>
<dbReference type="SUPFAM" id="SSF51261">
    <property type="entry name" value="Duplicated hybrid motif"/>
    <property type="match status" value="1"/>
</dbReference>
<dbReference type="Proteomes" id="UP000030380">
    <property type="component" value="Unassembled WGS sequence"/>
</dbReference>
<dbReference type="InterPro" id="IPR016047">
    <property type="entry name" value="M23ase_b-sheet_dom"/>
</dbReference>
<dbReference type="InterPro" id="IPR011055">
    <property type="entry name" value="Dup_hybrid_motif"/>
</dbReference>